<dbReference type="GO" id="GO:0012507">
    <property type="term" value="C:ER to Golgi transport vesicle membrane"/>
    <property type="evidence" value="ECO:0007669"/>
    <property type="project" value="UniProtKB-SubCell"/>
</dbReference>
<keyword evidence="5 6" id="KW-0968">Cytoplasmic vesicle</keyword>
<evidence type="ECO:0000256" key="2">
    <source>
        <dbReference type="ARBA" id="ARBA00022824"/>
    </source>
</evidence>
<dbReference type="GO" id="GO:0033116">
    <property type="term" value="C:endoplasmic reticulum-Golgi intermediate compartment membrane"/>
    <property type="evidence" value="ECO:0007669"/>
    <property type="project" value="UniProtKB-SubCell"/>
</dbReference>
<dbReference type="eggNOG" id="ENOG502SBNA">
    <property type="taxonomic scope" value="Eukaryota"/>
</dbReference>
<keyword evidence="2 6" id="KW-0256">Endoplasmic reticulum</keyword>
<dbReference type="RefSeq" id="XP_016610573.1">
    <property type="nucleotide sequence ID" value="XM_016751276.1"/>
</dbReference>
<dbReference type="InParanoid" id="A0A0L0HNY5"/>
<organism evidence="8 9">
    <name type="scientific">Spizellomyces punctatus (strain DAOM BR117)</name>
    <dbReference type="NCBI Taxonomy" id="645134"/>
    <lineage>
        <taxon>Eukaryota</taxon>
        <taxon>Fungi</taxon>
        <taxon>Fungi incertae sedis</taxon>
        <taxon>Chytridiomycota</taxon>
        <taxon>Chytridiomycota incertae sedis</taxon>
        <taxon>Chytridiomycetes</taxon>
        <taxon>Spizellomycetales</taxon>
        <taxon>Spizellomycetaceae</taxon>
        <taxon>Spizellomyces</taxon>
    </lineage>
</organism>
<dbReference type="GO" id="GO:0005789">
    <property type="term" value="C:endoplasmic reticulum membrane"/>
    <property type="evidence" value="ECO:0007669"/>
    <property type="project" value="UniProtKB-SubCell"/>
</dbReference>
<evidence type="ECO:0000256" key="5">
    <source>
        <dbReference type="ARBA" id="ARBA00023329"/>
    </source>
</evidence>
<gene>
    <name evidence="8" type="ORF">SPPG_02992</name>
</gene>
<dbReference type="AlphaFoldDB" id="A0A0L0HNY5"/>
<feature type="transmembrane region" description="Helical" evidence="6">
    <location>
        <begin position="40"/>
        <end position="61"/>
    </location>
</feature>
<keyword evidence="4 6" id="KW-0472">Membrane</keyword>
<dbReference type="VEuPathDB" id="FungiDB:SPPG_02992"/>
<keyword evidence="3 6" id="KW-1133">Transmembrane helix</keyword>
<dbReference type="PANTHER" id="PTHR31792">
    <property type="entry name" value="VACUOLAR ATPASE ASSEMBLY INTEGRAL MEMBRANE PROTEIN VMA21"/>
    <property type="match status" value="1"/>
</dbReference>
<comment type="subcellular location">
    <subcellularLocation>
        <location evidence="6">Endoplasmic reticulum membrane</location>
        <topology evidence="6">Multi-pass membrane protein</topology>
    </subcellularLocation>
    <subcellularLocation>
        <location evidence="6">Endoplasmic reticulum-Golgi intermediate compartment membrane</location>
        <topology evidence="6">Multi-pass membrane protein</topology>
    </subcellularLocation>
    <subcellularLocation>
        <location evidence="6">Cytoplasmic vesicle</location>
        <location evidence="6">COPII-coated vesicle membrane</location>
        <topology evidence="6">Multi-pass membrane protein</topology>
    </subcellularLocation>
</comment>
<sequence>MSEVRQRPVKSTEEKVPSEAPSTVKKAPPTPSRAVIPPAVIAKLLIFSFLLFSLPIATYFYTLRTIFNGNSNYSAMAAVIVANLVVFAYVVVAFIEDQGETPDAGGGALKKE</sequence>
<dbReference type="EMBL" id="KQ257453">
    <property type="protein sequence ID" value="KND02534.1"/>
    <property type="molecule type" value="Genomic_DNA"/>
</dbReference>
<evidence type="ECO:0000313" key="8">
    <source>
        <dbReference type="EMBL" id="KND02534.1"/>
    </source>
</evidence>
<dbReference type="GO" id="GO:0070072">
    <property type="term" value="P:vacuolar proton-transporting V-type ATPase complex assembly"/>
    <property type="evidence" value="ECO:0007669"/>
    <property type="project" value="UniProtKB-UniRule"/>
</dbReference>
<dbReference type="GeneID" id="27686540"/>
<dbReference type="OMA" id="TSVWYKL"/>
<name>A0A0L0HNY5_SPIPD</name>
<dbReference type="PANTHER" id="PTHR31792:SF3">
    <property type="entry name" value="VACUOLAR ATPASE ASSEMBLY INTEGRAL MEMBRANE PROTEIN VMA21"/>
    <property type="match status" value="1"/>
</dbReference>
<evidence type="ECO:0000256" key="3">
    <source>
        <dbReference type="ARBA" id="ARBA00022989"/>
    </source>
</evidence>
<evidence type="ECO:0000313" key="9">
    <source>
        <dbReference type="Proteomes" id="UP000053201"/>
    </source>
</evidence>
<comment type="caution">
    <text evidence="6">Lacks conserved residue(s) required for the propagation of feature annotation.</text>
</comment>
<evidence type="ECO:0000256" key="7">
    <source>
        <dbReference type="SAM" id="MobiDB-lite"/>
    </source>
</evidence>
<feature type="region of interest" description="Disordered" evidence="7">
    <location>
        <begin position="1"/>
        <end position="33"/>
    </location>
</feature>
<keyword evidence="9" id="KW-1185">Reference proteome</keyword>
<dbReference type="FunCoup" id="A0A0L0HNY5">
    <property type="interactions" value="79"/>
</dbReference>
<comment type="similarity">
    <text evidence="6">Belongs to the VMA21 family.</text>
</comment>
<evidence type="ECO:0000256" key="6">
    <source>
        <dbReference type="HAMAP-Rule" id="MF_03058"/>
    </source>
</evidence>
<reference evidence="8 9" key="1">
    <citation type="submission" date="2009-08" db="EMBL/GenBank/DDBJ databases">
        <title>The Genome Sequence of Spizellomyces punctatus strain DAOM BR117.</title>
        <authorList>
            <consortium name="The Broad Institute Genome Sequencing Platform"/>
            <person name="Russ C."/>
            <person name="Cuomo C."/>
            <person name="Shea T."/>
            <person name="Young S.K."/>
            <person name="Zeng Q."/>
            <person name="Koehrsen M."/>
            <person name="Haas B."/>
            <person name="Borodovsky M."/>
            <person name="Guigo R."/>
            <person name="Alvarado L."/>
            <person name="Berlin A."/>
            <person name="Bochicchio J."/>
            <person name="Borenstein D."/>
            <person name="Chapman S."/>
            <person name="Chen Z."/>
            <person name="Engels R."/>
            <person name="Freedman E."/>
            <person name="Gellesch M."/>
            <person name="Goldberg J."/>
            <person name="Griggs A."/>
            <person name="Gujja S."/>
            <person name="Heiman D."/>
            <person name="Hepburn T."/>
            <person name="Howarth C."/>
            <person name="Jen D."/>
            <person name="Larson L."/>
            <person name="Lewis B."/>
            <person name="Mehta T."/>
            <person name="Park D."/>
            <person name="Pearson M."/>
            <person name="Roberts A."/>
            <person name="Saif S."/>
            <person name="Shenoy N."/>
            <person name="Sisk P."/>
            <person name="Stolte C."/>
            <person name="Sykes S."/>
            <person name="Thomson T."/>
            <person name="Walk T."/>
            <person name="White J."/>
            <person name="Yandava C."/>
            <person name="Burger G."/>
            <person name="Gray M.W."/>
            <person name="Holland P.W.H."/>
            <person name="King N."/>
            <person name="Lang F.B.F."/>
            <person name="Roger A.J."/>
            <person name="Ruiz-Trillo I."/>
            <person name="Lander E."/>
            <person name="Nusbaum C."/>
        </authorList>
    </citation>
    <scope>NUCLEOTIDE SEQUENCE [LARGE SCALE GENOMIC DNA]</scope>
    <source>
        <strain evidence="8 9">DAOM BR117</strain>
    </source>
</reference>
<dbReference type="HAMAP" id="MF_03058">
    <property type="entry name" value="VMA21"/>
    <property type="match status" value="1"/>
</dbReference>
<feature type="transmembrane region" description="Helical" evidence="6">
    <location>
        <begin position="73"/>
        <end position="95"/>
    </location>
</feature>
<proteinExistence type="inferred from homology"/>
<accession>A0A0L0HNY5</accession>
<keyword evidence="1 6" id="KW-0812">Transmembrane</keyword>
<dbReference type="STRING" id="645134.A0A0L0HNY5"/>
<dbReference type="InterPro" id="IPR019013">
    <property type="entry name" value="Vma21"/>
</dbReference>
<feature type="compositionally biased region" description="Basic and acidic residues" evidence="7">
    <location>
        <begin position="1"/>
        <end position="17"/>
    </location>
</feature>
<dbReference type="Pfam" id="PF09446">
    <property type="entry name" value="VMA21"/>
    <property type="match status" value="1"/>
</dbReference>
<comment type="function">
    <text evidence="6">Required for the assembly of the V0 complex of the vacuolar ATPase (V-ATPase) in the endoplasmic reticulum.</text>
</comment>
<dbReference type="Proteomes" id="UP000053201">
    <property type="component" value="Unassembled WGS sequence"/>
</dbReference>
<protein>
    <submittedName>
        <fullName evidence="8">Uncharacterized protein</fullName>
    </submittedName>
</protein>
<evidence type="ECO:0000256" key="1">
    <source>
        <dbReference type="ARBA" id="ARBA00022692"/>
    </source>
</evidence>
<evidence type="ECO:0000256" key="4">
    <source>
        <dbReference type="ARBA" id="ARBA00023136"/>
    </source>
</evidence>